<gene>
    <name evidence="1" type="ORF">PCON_03582</name>
</gene>
<dbReference type="EMBL" id="HF936526">
    <property type="protein sequence ID" value="CCX34370.1"/>
    <property type="molecule type" value="Genomic_DNA"/>
</dbReference>
<dbReference type="Proteomes" id="UP000018144">
    <property type="component" value="Unassembled WGS sequence"/>
</dbReference>
<keyword evidence="2" id="KW-1185">Reference proteome</keyword>
<evidence type="ECO:0000313" key="1">
    <source>
        <dbReference type="EMBL" id="CCX34370.1"/>
    </source>
</evidence>
<reference evidence="1 2" key="1">
    <citation type="journal article" date="2013" name="PLoS Genet.">
        <title>The genome and development-dependent transcriptomes of Pyronema confluens: a window into fungal evolution.</title>
        <authorList>
            <person name="Traeger S."/>
            <person name="Altegoer F."/>
            <person name="Freitag M."/>
            <person name="Gabaldon T."/>
            <person name="Kempken F."/>
            <person name="Kumar A."/>
            <person name="Marcet-Houben M."/>
            <person name="Poggeler S."/>
            <person name="Stajich J.E."/>
            <person name="Nowrousian M."/>
        </authorList>
    </citation>
    <scope>NUCLEOTIDE SEQUENCE [LARGE SCALE GENOMIC DNA]</scope>
    <source>
        <strain evidence="2">CBS 100304</strain>
        <tissue evidence="1">Vegetative mycelium</tissue>
    </source>
</reference>
<evidence type="ECO:0000313" key="2">
    <source>
        <dbReference type="Proteomes" id="UP000018144"/>
    </source>
</evidence>
<accession>U4LR13</accession>
<protein>
    <submittedName>
        <fullName evidence="1">Uncharacterized protein</fullName>
    </submittedName>
</protein>
<dbReference type="AlphaFoldDB" id="U4LR13"/>
<sequence length="83" mass="9597">MRGLNHTQLLDSSRPLCIYAVPVKDQRNNRPTNFNNPILFDPSRHKLQSRVVDTEIIVVRAPHRKEEGNIPDFVMNTVNIIVH</sequence>
<name>U4LR13_PYROM</name>
<proteinExistence type="predicted"/>
<organism evidence="1 2">
    <name type="scientific">Pyronema omphalodes (strain CBS 100304)</name>
    <name type="common">Pyronema confluens</name>
    <dbReference type="NCBI Taxonomy" id="1076935"/>
    <lineage>
        <taxon>Eukaryota</taxon>
        <taxon>Fungi</taxon>
        <taxon>Dikarya</taxon>
        <taxon>Ascomycota</taxon>
        <taxon>Pezizomycotina</taxon>
        <taxon>Pezizomycetes</taxon>
        <taxon>Pezizales</taxon>
        <taxon>Pyronemataceae</taxon>
        <taxon>Pyronema</taxon>
    </lineage>
</organism>